<dbReference type="InterPro" id="IPR011066">
    <property type="entry name" value="MscS_channel_C_sf"/>
</dbReference>
<dbReference type="Gene3D" id="3.30.70.100">
    <property type="match status" value="1"/>
</dbReference>
<keyword evidence="12" id="KW-1185">Reference proteome</keyword>
<dbReference type="InterPro" id="IPR010920">
    <property type="entry name" value="LSM_dom_sf"/>
</dbReference>
<evidence type="ECO:0000256" key="4">
    <source>
        <dbReference type="ARBA" id="ARBA00022692"/>
    </source>
</evidence>
<feature type="transmembrane region" description="Helical" evidence="7">
    <location>
        <begin position="641"/>
        <end position="660"/>
    </location>
</feature>
<dbReference type="PANTHER" id="PTHR30347">
    <property type="entry name" value="POTASSIUM CHANNEL RELATED"/>
    <property type="match status" value="1"/>
</dbReference>
<feature type="chain" id="PRO_5016367311" evidence="8">
    <location>
        <begin position="27"/>
        <end position="844"/>
    </location>
</feature>
<evidence type="ECO:0000256" key="1">
    <source>
        <dbReference type="ARBA" id="ARBA00004651"/>
    </source>
</evidence>
<dbReference type="Proteomes" id="UP000249819">
    <property type="component" value="Unassembled WGS sequence"/>
</dbReference>
<dbReference type="Pfam" id="PF21082">
    <property type="entry name" value="MS_channel_3rd"/>
    <property type="match status" value="1"/>
</dbReference>
<dbReference type="InterPro" id="IPR006686">
    <property type="entry name" value="MscS_channel_CS"/>
</dbReference>
<dbReference type="Gene3D" id="1.10.287.1260">
    <property type="match status" value="1"/>
</dbReference>
<evidence type="ECO:0000256" key="6">
    <source>
        <dbReference type="ARBA" id="ARBA00023136"/>
    </source>
</evidence>
<feature type="transmembrane region" description="Helical" evidence="7">
    <location>
        <begin position="569"/>
        <end position="596"/>
    </location>
</feature>
<feature type="domain" description="Mechanosensitive ion channel MscS C-terminal" evidence="10">
    <location>
        <begin position="732"/>
        <end position="815"/>
    </location>
</feature>
<evidence type="ECO:0000256" key="8">
    <source>
        <dbReference type="SAM" id="SignalP"/>
    </source>
</evidence>
<dbReference type="InterPro" id="IPR049278">
    <property type="entry name" value="MS_channel_C"/>
</dbReference>
<feature type="signal peptide" evidence="8">
    <location>
        <begin position="1"/>
        <end position="26"/>
    </location>
</feature>
<dbReference type="EMBL" id="QLMA01000001">
    <property type="protein sequence ID" value="RAJ87433.1"/>
    <property type="molecule type" value="Genomic_DNA"/>
</dbReference>
<comment type="subcellular location">
    <subcellularLocation>
        <location evidence="1">Cell membrane</location>
        <topology evidence="1">Multi-pass membrane protein</topology>
    </subcellularLocation>
</comment>
<gene>
    <name evidence="11" type="ORF">CLV59_101184</name>
</gene>
<dbReference type="SUPFAM" id="SSF50182">
    <property type="entry name" value="Sm-like ribonucleoproteins"/>
    <property type="match status" value="1"/>
</dbReference>
<sequence length="844" mass="95281">MKNRYSTIFLLLSCCFTLLFCQQSFAQRKKTVPITSQIHDTLKPIDSATISRNLKRLAADTSNGSGIRRSDTTVALLINRIENYTLLLNQEMSSLKKGFDTMAISDNLPLVDSSLALVKMNIAGLSRTPNLNDIQTNKIMLEQLQRKLSSWQSILFSYYDQLVAINDTIHSLRRDTAMRNIPSEDELYGFYVGQLSNLITKFRSVDSANRINLITIGLLQNKVANRYIDVSNLLEDMNYRLQLFTTHMFSRDYRYIWNPHRDSINPLSFVHVARQSLHKSTKVLGLFFSIQWPVIFIWIILAVLFGWWTYYNIRRIRIRHQKEEAEAILKHSKYLFKYPIASTIILISTLSAVLSIRYPVLYTELTWMIILAAVSRIFYQELSEKLFRDWLFLGGLLVLYSLNNLLLEITYAEQWGILVGAILSLILGFRLLREESIHTFAAPKFVRPLFILYIITAGLSLFMVLIARVNLAKILGSSAVVNTMMAVNLYMLTSILLEAVYLQIEANKSSSSFISFVDFQEVQRKLRTLFTVMAFVGWLMVVSRNLYVYEDIYDWIQSFLSTGRTLGNLEFSFSSIIVFVLVIWVAFIVSQLISYLFGTSGQQATGKKNKLGSAMLLIRLAVLAGGILLAFSASGIPMDKITIVIGALGVGIGFGLQNIVNNLVSGIILAFEKPIEVGDVIELGARSGIVKEIGIRSSKISAYDGSEVIVPNGELISQQLINWTLSNRTRRVEVVIGVGYGSEVEQVKTIIYSAFPGREGVLTIPAPVVLLSQFADNSINFRVLFWISDLGNAGTLQSDVLEFIYDALNKAGIELPYPQRDLHIRSIDEDILKSWEKDAPSDEG</sequence>
<feature type="transmembrane region" description="Helical" evidence="7">
    <location>
        <begin position="334"/>
        <end position="354"/>
    </location>
</feature>
<evidence type="ECO:0000259" key="9">
    <source>
        <dbReference type="Pfam" id="PF00924"/>
    </source>
</evidence>
<dbReference type="Gene3D" id="2.30.30.60">
    <property type="match status" value="1"/>
</dbReference>
<dbReference type="SUPFAM" id="SSF82689">
    <property type="entry name" value="Mechanosensitive channel protein MscS (YggB), C-terminal domain"/>
    <property type="match status" value="1"/>
</dbReference>
<dbReference type="InterPro" id="IPR006685">
    <property type="entry name" value="MscS_channel_2nd"/>
</dbReference>
<feature type="transmembrane region" description="Helical" evidence="7">
    <location>
        <begin position="616"/>
        <end position="635"/>
    </location>
</feature>
<organism evidence="11 12">
    <name type="scientific">Chitinophaga dinghuensis</name>
    <dbReference type="NCBI Taxonomy" id="1539050"/>
    <lineage>
        <taxon>Bacteria</taxon>
        <taxon>Pseudomonadati</taxon>
        <taxon>Bacteroidota</taxon>
        <taxon>Chitinophagia</taxon>
        <taxon>Chitinophagales</taxon>
        <taxon>Chitinophagaceae</taxon>
        <taxon>Chitinophaga</taxon>
    </lineage>
</organism>
<feature type="transmembrane region" description="Helical" evidence="7">
    <location>
        <begin position="360"/>
        <end position="378"/>
    </location>
</feature>
<dbReference type="InterPro" id="IPR052702">
    <property type="entry name" value="MscS-like_channel"/>
</dbReference>
<name>A0A327WA47_9BACT</name>
<feature type="transmembrane region" description="Helical" evidence="7">
    <location>
        <begin position="290"/>
        <end position="313"/>
    </location>
</feature>
<evidence type="ECO:0000256" key="5">
    <source>
        <dbReference type="ARBA" id="ARBA00022989"/>
    </source>
</evidence>
<dbReference type="RefSeq" id="WP_111590126.1">
    <property type="nucleotide sequence ID" value="NZ_QLMA01000001.1"/>
</dbReference>
<dbReference type="PANTHER" id="PTHR30347:SF1">
    <property type="entry name" value="MECHANOSENSITIVE CHANNEL MSCK"/>
    <property type="match status" value="1"/>
</dbReference>
<feature type="transmembrane region" description="Helical" evidence="7">
    <location>
        <begin position="445"/>
        <end position="467"/>
    </location>
</feature>
<dbReference type="PROSITE" id="PS01246">
    <property type="entry name" value="UPF0003"/>
    <property type="match status" value="1"/>
</dbReference>
<keyword evidence="4 7" id="KW-0812">Transmembrane</keyword>
<protein>
    <submittedName>
        <fullName evidence="11">Mechanosensitive ion channel-like protein</fullName>
    </submittedName>
</protein>
<evidence type="ECO:0000256" key="2">
    <source>
        <dbReference type="ARBA" id="ARBA00008017"/>
    </source>
</evidence>
<feature type="domain" description="Mechanosensitive ion channel MscS" evidence="9">
    <location>
        <begin position="658"/>
        <end position="724"/>
    </location>
</feature>
<feature type="transmembrane region" description="Helical" evidence="7">
    <location>
        <begin position="415"/>
        <end position="433"/>
    </location>
</feature>
<accession>A0A327WA47</accession>
<evidence type="ECO:0000313" key="12">
    <source>
        <dbReference type="Proteomes" id="UP000249819"/>
    </source>
</evidence>
<keyword evidence="6 7" id="KW-0472">Membrane</keyword>
<evidence type="ECO:0000313" key="11">
    <source>
        <dbReference type="EMBL" id="RAJ87433.1"/>
    </source>
</evidence>
<feature type="transmembrane region" description="Helical" evidence="7">
    <location>
        <begin position="479"/>
        <end position="502"/>
    </location>
</feature>
<dbReference type="GO" id="GO:0005886">
    <property type="term" value="C:plasma membrane"/>
    <property type="evidence" value="ECO:0007669"/>
    <property type="project" value="UniProtKB-SubCell"/>
</dbReference>
<dbReference type="Pfam" id="PF00924">
    <property type="entry name" value="MS_channel_2nd"/>
    <property type="match status" value="1"/>
</dbReference>
<dbReference type="InterPro" id="IPR023408">
    <property type="entry name" value="MscS_beta-dom_sf"/>
</dbReference>
<dbReference type="SUPFAM" id="SSF82861">
    <property type="entry name" value="Mechanosensitive channel protein MscS (YggB), transmembrane region"/>
    <property type="match status" value="1"/>
</dbReference>
<reference evidence="11 12" key="1">
    <citation type="submission" date="2018-06" db="EMBL/GenBank/DDBJ databases">
        <title>Genomic Encyclopedia of Archaeal and Bacterial Type Strains, Phase II (KMG-II): from individual species to whole genera.</title>
        <authorList>
            <person name="Goeker M."/>
        </authorList>
    </citation>
    <scope>NUCLEOTIDE SEQUENCE [LARGE SCALE GENOMIC DNA]</scope>
    <source>
        <strain evidence="11 12">DSM 29821</strain>
    </source>
</reference>
<keyword evidence="3" id="KW-1003">Cell membrane</keyword>
<comment type="caution">
    <text evidence="11">The sequence shown here is derived from an EMBL/GenBank/DDBJ whole genome shotgun (WGS) entry which is preliminary data.</text>
</comment>
<comment type="similarity">
    <text evidence="2">Belongs to the MscS (TC 1.A.23) family.</text>
</comment>
<dbReference type="GO" id="GO:0008381">
    <property type="term" value="F:mechanosensitive monoatomic ion channel activity"/>
    <property type="evidence" value="ECO:0007669"/>
    <property type="project" value="UniProtKB-ARBA"/>
</dbReference>
<proteinExistence type="inferred from homology"/>
<evidence type="ECO:0000256" key="7">
    <source>
        <dbReference type="SAM" id="Phobius"/>
    </source>
</evidence>
<dbReference type="AlphaFoldDB" id="A0A327WA47"/>
<evidence type="ECO:0000259" key="10">
    <source>
        <dbReference type="Pfam" id="PF21082"/>
    </source>
</evidence>
<dbReference type="InterPro" id="IPR011014">
    <property type="entry name" value="MscS_channel_TM-2"/>
</dbReference>
<evidence type="ECO:0000256" key="3">
    <source>
        <dbReference type="ARBA" id="ARBA00022475"/>
    </source>
</evidence>
<keyword evidence="8" id="KW-0732">Signal</keyword>
<dbReference type="OrthoDB" id="9809206at2"/>
<feature type="transmembrane region" description="Helical" evidence="7">
    <location>
        <begin position="529"/>
        <end position="549"/>
    </location>
</feature>
<keyword evidence="5 7" id="KW-1133">Transmembrane helix</keyword>
<feature type="transmembrane region" description="Helical" evidence="7">
    <location>
        <begin position="390"/>
        <end position="409"/>
    </location>
</feature>